<dbReference type="Gene3D" id="3.90.1200.10">
    <property type="match status" value="1"/>
</dbReference>
<feature type="region of interest" description="Disordered" evidence="1">
    <location>
        <begin position="1"/>
        <end position="40"/>
    </location>
</feature>
<keyword evidence="4" id="KW-1185">Reference proteome</keyword>
<dbReference type="InterPro" id="IPR051678">
    <property type="entry name" value="AGP_Transferase"/>
</dbReference>
<protein>
    <recommendedName>
        <fullName evidence="2">Aminoglycoside phosphotransferase domain-containing protein</fullName>
    </recommendedName>
</protein>
<dbReference type="SUPFAM" id="SSF56112">
    <property type="entry name" value="Protein kinase-like (PK-like)"/>
    <property type="match status" value="1"/>
</dbReference>
<dbReference type="EMBL" id="KL660898">
    <property type="protein sequence ID" value="KFA60681.1"/>
    <property type="molecule type" value="Genomic_DNA"/>
</dbReference>
<gene>
    <name evidence="3" type="ORF">S40285_05059</name>
</gene>
<name>A0A084Q9P6_STAC4</name>
<accession>A0A084Q9P6</accession>
<reference evidence="3 4" key="1">
    <citation type="journal article" date="2014" name="BMC Genomics">
        <title>Comparative genome sequencing reveals chemotype-specific gene clusters in the toxigenic black mold Stachybotrys.</title>
        <authorList>
            <person name="Semeiks J."/>
            <person name="Borek D."/>
            <person name="Otwinowski Z."/>
            <person name="Grishin N.V."/>
        </authorList>
    </citation>
    <scope>NUCLEOTIDE SEQUENCE [LARGE SCALE GENOMIC DNA]</scope>
    <source>
        <strain evidence="3 4">IBT 40285</strain>
    </source>
</reference>
<evidence type="ECO:0000259" key="2">
    <source>
        <dbReference type="Pfam" id="PF01636"/>
    </source>
</evidence>
<proteinExistence type="predicted"/>
<dbReference type="InterPro" id="IPR011009">
    <property type="entry name" value="Kinase-like_dom_sf"/>
</dbReference>
<evidence type="ECO:0000256" key="1">
    <source>
        <dbReference type="SAM" id="MobiDB-lite"/>
    </source>
</evidence>
<feature type="compositionally biased region" description="Polar residues" evidence="1">
    <location>
        <begin position="1"/>
        <end position="20"/>
    </location>
</feature>
<dbReference type="OMA" id="FTHYSAG"/>
<dbReference type="InterPro" id="IPR002575">
    <property type="entry name" value="Aminoglycoside_PTrfase"/>
</dbReference>
<dbReference type="Proteomes" id="UP000028524">
    <property type="component" value="Unassembled WGS sequence"/>
</dbReference>
<dbReference type="Pfam" id="PF01636">
    <property type="entry name" value="APH"/>
    <property type="match status" value="1"/>
</dbReference>
<dbReference type="OrthoDB" id="4177236at2759"/>
<dbReference type="AlphaFoldDB" id="A0A084Q9P6"/>
<dbReference type="PANTHER" id="PTHR21310">
    <property type="entry name" value="AMINOGLYCOSIDE PHOSPHOTRANSFERASE-RELATED-RELATED"/>
    <property type="match status" value="1"/>
</dbReference>
<dbReference type="PANTHER" id="PTHR21310:SF39">
    <property type="entry name" value="AMINOGLYCOSIDE PHOSPHOTRANSFERASE DOMAIN-CONTAINING PROTEIN"/>
    <property type="match status" value="1"/>
</dbReference>
<dbReference type="InParanoid" id="A0A084Q9P6"/>
<evidence type="ECO:0000313" key="3">
    <source>
        <dbReference type="EMBL" id="KFA60681.1"/>
    </source>
</evidence>
<dbReference type="HOGENOM" id="CLU_021768_2_2_1"/>
<organism evidence="3 4">
    <name type="scientific">Stachybotrys chlorohalonatus (strain IBT 40285)</name>
    <dbReference type="NCBI Taxonomy" id="1283841"/>
    <lineage>
        <taxon>Eukaryota</taxon>
        <taxon>Fungi</taxon>
        <taxon>Dikarya</taxon>
        <taxon>Ascomycota</taxon>
        <taxon>Pezizomycotina</taxon>
        <taxon>Sordariomycetes</taxon>
        <taxon>Hypocreomycetidae</taxon>
        <taxon>Hypocreales</taxon>
        <taxon>Stachybotryaceae</taxon>
        <taxon>Stachybotrys</taxon>
    </lineage>
</organism>
<evidence type="ECO:0000313" key="4">
    <source>
        <dbReference type="Proteomes" id="UP000028524"/>
    </source>
</evidence>
<sequence length="332" mass="37559">MGSSPSKRSRLRTSATQPGSQPHHKPQHEDDEVPTETDFFTPFKDPEAFDDLFPFPFNGKDVLSASEEQLLQVYSTAPRVHRHGGIQITRISKDLVIKGGERVSKSESQNMSFARETLGLAVPKVHRIFTADIPDGFGRTMKGYFIIMDYISGTTVEEVFASLDRPSKESMVAQVADAIERMQALAINHLPPGPIGRDVNEKFQGPWFTEDGAGPFPTLQALEDWFNHKIDVCDMLYQLPPGTPKFQFQDMVFTHQDIAPRNLILDRNMKVWFVDWGCAGVYPQGFEQVALREQHWHREFADMVLARLSNQHLKLAKQYGAISYALSTGRHL</sequence>
<feature type="domain" description="Aminoglycoside phosphotransferase" evidence="2">
    <location>
        <begin position="117"/>
        <end position="310"/>
    </location>
</feature>